<evidence type="ECO:0000256" key="1">
    <source>
        <dbReference type="ARBA" id="ARBA00022723"/>
    </source>
</evidence>
<dbReference type="SUPFAM" id="SSF52980">
    <property type="entry name" value="Restriction endonuclease-like"/>
    <property type="match status" value="1"/>
</dbReference>
<dbReference type="GO" id="GO:0000981">
    <property type="term" value="F:DNA-binding transcription factor activity, RNA polymerase II-specific"/>
    <property type="evidence" value="ECO:0007669"/>
    <property type="project" value="TreeGrafter"/>
</dbReference>
<dbReference type="Gene3D" id="3.40.960.10">
    <property type="entry name" value="VSR Endonuclease"/>
    <property type="match status" value="1"/>
</dbReference>
<dbReference type="Proteomes" id="UP000283095">
    <property type="component" value="Chromosome"/>
</dbReference>
<reference evidence="6 7" key="1">
    <citation type="submission" date="2018-01" db="EMBL/GenBank/DDBJ databases">
        <title>Bacillus asahii Genome sequencing and assembly.</title>
        <authorList>
            <person name="Jiang H."/>
            <person name="Feng Y."/>
            <person name="Zhao F."/>
            <person name="Lin X."/>
        </authorList>
    </citation>
    <scope>NUCLEOTIDE SEQUENCE [LARGE SCALE GENOMIC DNA]</scope>
    <source>
        <strain evidence="6 7">OM18</strain>
    </source>
</reference>
<dbReference type="KEGG" id="pasa:BAOM_3126"/>
<evidence type="ECO:0000313" key="6">
    <source>
        <dbReference type="EMBL" id="AZV43735.1"/>
    </source>
</evidence>
<dbReference type="EMBL" id="CP026095">
    <property type="protein sequence ID" value="AZV43735.1"/>
    <property type="molecule type" value="Genomic_DNA"/>
</dbReference>
<keyword evidence="4" id="KW-0862">Zinc</keyword>
<gene>
    <name evidence="6" type="ORF">BAOM_3126</name>
</gene>
<dbReference type="PANTHER" id="PTHR24409:SF295">
    <property type="entry name" value="AZ2-RELATED"/>
    <property type="match status" value="1"/>
</dbReference>
<evidence type="ECO:0000256" key="2">
    <source>
        <dbReference type="ARBA" id="ARBA00022737"/>
    </source>
</evidence>
<dbReference type="PANTHER" id="PTHR24409">
    <property type="entry name" value="ZINC FINGER PROTEIN 142"/>
    <property type="match status" value="1"/>
</dbReference>
<protein>
    <submittedName>
        <fullName evidence="6">Restriction endonuclease</fullName>
    </submittedName>
</protein>
<dbReference type="GO" id="GO:0008270">
    <property type="term" value="F:zinc ion binding"/>
    <property type="evidence" value="ECO:0007669"/>
    <property type="project" value="UniProtKB-KW"/>
</dbReference>
<dbReference type="AlphaFoldDB" id="A0A3T0KU14"/>
<feature type="domain" description="TRASH" evidence="5">
    <location>
        <begin position="54"/>
        <end position="88"/>
    </location>
</feature>
<dbReference type="GO" id="GO:0000977">
    <property type="term" value="F:RNA polymerase II transcription regulatory region sequence-specific DNA binding"/>
    <property type="evidence" value="ECO:0007669"/>
    <property type="project" value="TreeGrafter"/>
</dbReference>
<keyword evidence="2" id="KW-0677">Repeat</keyword>
<sequence>MAIIEGQMVKVKWTTKNKKYFELFGYQFTCKGEEFEIRINELNKGSRIEIECTCNQCKDIFKREAKRAFKSDKHFCSNECRNKYNKLNPITPETKVEYNCDMCDKSFRVANYRFQQVKNGEHENLFCSRECQGKWNSLNRTGENNPHFNSIKINCEYCEEEFSVPKHRQHTAKFCSDKCKRIGSRKRIEINCGVCNKKLEVAPSKIEQSKSGQVFCSNECVGKYNAIRHKENRINKTCLICNTHYDVKPSEAEKSVTCSVECQKIWQSKYLIGENANNYNSNITSEMRMHNCDWCGTKYELKAPYKIKMREQGKSLFCSIRCYREWYAKEWSQSLEWKDESRMRAVRMLEDGTFNKTDTECQMIINEILDNLKIKYENEYNCKYYAVDNYLVDYNLMIEVNGGYWHADPRIYHEINYQNQVDRIKNDKAKNTYIKNNYEINILYLWEEDILENRELCELLIKEYIESQGKLDYYHSFNYALNDNKIEITNNIIIPFMEYSIEELRTLINIVGKKKNKKQADKWIIFNCDNCGTEKEQLISHYKNNKSHCCSVKCAVEYRLQLRK</sequence>
<keyword evidence="6" id="KW-0540">Nuclease</keyword>
<keyword evidence="6" id="KW-0378">Hydrolase</keyword>
<feature type="domain" description="TRASH" evidence="5">
    <location>
        <begin position="100"/>
        <end position="139"/>
    </location>
</feature>
<feature type="domain" description="TRASH" evidence="5">
    <location>
        <begin position="292"/>
        <end position="330"/>
    </location>
</feature>
<name>A0A3T0KU14_9BACI</name>
<dbReference type="GO" id="GO:0004519">
    <property type="term" value="F:endonuclease activity"/>
    <property type="evidence" value="ECO:0007669"/>
    <property type="project" value="UniProtKB-KW"/>
</dbReference>
<evidence type="ECO:0000256" key="4">
    <source>
        <dbReference type="ARBA" id="ARBA00022833"/>
    </source>
</evidence>
<evidence type="ECO:0000256" key="3">
    <source>
        <dbReference type="ARBA" id="ARBA00022771"/>
    </source>
</evidence>
<dbReference type="InterPro" id="IPR011335">
    <property type="entry name" value="Restrct_endonuc-II-like"/>
</dbReference>
<keyword evidence="6" id="KW-0255">Endonuclease</keyword>
<proteinExistence type="predicted"/>
<evidence type="ECO:0000259" key="5">
    <source>
        <dbReference type="SMART" id="SM00746"/>
    </source>
</evidence>
<keyword evidence="1" id="KW-0479">Metal-binding</keyword>
<dbReference type="InterPro" id="IPR011017">
    <property type="entry name" value="TRASH_dom"/>
</dbReference>
<keyword evidence="3" id="KW-0863">Zinc-finger</keyword>
<accession>A0A3T0KU14</accession>
<dbReference type="SMART" id="SM00746">
    <property type="entry name" value="TRASH"/>
    <property type="match status" value="5"/>
</dbReference>
<feature type="domain" description="TRASH" evidence="5">
    <location>
        <begin position="192"/>
        <end position="228"/>
    </location>
</feature>
<organism evidence="6 7">
    <name type="scientific">Peribacillus asahii</name>
    <dbReference type="NCBI Taxonomy" id="228899"/>
    <lineage>
        <taxon>Bacteria</taxon>
        <taxon>Bacillati</taxon>
        <taxon>Bacillota</taxon>
        <taxon>Bacilli</taxon>
        <taxon>Bacillales</taxon>
        <taxon>Bacillaceae</taxon>
        <taxon>Peribacillus</taxon>
    </lineage>
</organism>
<feature type="domain" description="TRASH" evidence="5">
    <location>
        <begin position="528"/>
        <end position="562"/>
    </location>
</feature>
<evidence type="ECO:0000313" key="7">
    <source>
        <dbReference type="Proteomes" id="UP000283095"/>
    </source>
</evidence>